<keyword evidence="3 9" id="KW-0732">Signal</keyword>
<dbReference type="PANTHER" id="PTHR22897">
    <property type="entry name" value="QUIESCIN Q6-RELATED SULFHYDRYL OXIDASE"/>
    <property type="match status" value="1"/>
</dbReference>
<feature type="chain" id="PRO_5002027380" description="Sulfhydryl oxidase" evidence="9">
    <location>
        <begin position="20"/>
        <end position="406"/>
    </location>
</feature>
<sequence length="406" mass="44396">MQRVFVGLATAVVGASAAAAPLFASDHANVTSFTDTTFAEMQERPGPWIVDFYHPLCSHCIEYASEVSRIAAHFTPQQTLRVGAVNCLEWKELCDAEHIDGYPALVYYNFRGQGQNYVDAEAMPLADVMLIVKKLFMNISPADPPVAAPLTLLSEPESPATRLHDATATFLYSLHHLVFFDTSLLRSGGVAALADWVALAVDALPHVPVAGLHASLLDRLTLDADEWRQLLREWGADLDDGTTYRACASYNCGLWHLLHRASLSGDARLLPVLREFLRKFGRCGPCRSFEARFNSENELAELATAAEPDAALTLHVWRMHNAANEFVAGHTVWPPVESCATCRTPAGDWNEAAVLAHLRAAYTVDQEASLRSATPTPPLQALAALSGAALCAVGYMYRCRRRSKAH</sequence>
<dbReference type="EMBL" id="KM038866">
    <property type="protein sequence ID" value="AIG56327.1"/>
    <property type="molecule type" value="Genomic_DNA"/>
</dbReference>
<evidence type="ECO:0000256" key="3">
    <source>
        <dbReference type="ARBA" id="ARBA00022729"/>
    </source>
</evidence>
<keyword evidence="14" id="KW-1185">Reference proteome</keyword>
<reference evidence="12 14" key="1">
    <citation type="journal article" date="2014" name="Genome Biol. Evol.">
        <title>The secreted proteins of Achlya hypogyna and Thraustotheca clavata identify the ancestral oomycete secretome and reveal gene acquisitions by horizontal gene transfer.</title>
        <authorList>
            <person name="Misner I."/>
            <person name="Blouin N."/>
            <person name="Leonard G."/>
            <person name="Richards T.A."/>
            <person name="Lane C.E."/>
        </authorList>
    </citation>
    <scope>NUCLEOTIDE SEQUENCE</scope>
    <source>
        <strain evidence="12 14">ATCC 48635</strain>
    </source>
</reference>
<dbReference type="Proteomes" id="UP000243579">
    <property type="component" value="Unassembled WGS sequence"/>
</dbReference>
<comment type="cofactor">
    <cofactor evidence="1 8">
        <name>FAD</name>
        <dbReference type="ChEBI" id="CHEBI:57692"/>
    </cofactor>
</comment>
<evidence type="ECO:0000259" key="10">
    <source>
        <dbReference type="PROSITE" id="PS51324"/>
    </source>
</evidence>
<feature type="domain" description="Thioredoxin" evidence="11">
    <location>
        <begin position="11"/>
        <end position="137"/>
    </location>
</feature>
<feature type="signal peptide" evidence="9">
    <location>
        <begin position="1"/>
        <end position="19"/>
    </location>
</feature>
<dbReference type="EMBL" id="JNBR01001829">
    <property type="protein sequence ID" value="OQR84947.1"/>
    <property type="molecule type" value="Genomic_DNA"/>
</dbReference>
<dbReference type="GO" id="GO:0003756">
    <property type="term" value="F:protein disulfide isomerase activity"/>
    <property type="evidence" value="ECO:0007669"/>
    <property type="project" value="TreeGrafter"/>
</dbReference>
<evidence type="ECO:0000256" key="5">
    <source>
        <dbReference type="ARBA" id="ARBA00023002"/>
    </source>
</evidence>
<dbReference type="PROSITE" id="PS51352">
    <property type="entry name" value="THIOREDOXIN_2"/>
    <property type="match status" value="1"/>
</dbReference>
<dbReference type="SUPFAM" id="SSF69000">
    <property type="entry name" value="FAD-dependent thiol oxidase"/>
    <property type="match status" value="1"/>
</dbReference>
<evidence type="ECO:0000256" key="2">
    <source>
        <dbReference type="ARBA" id="ARBA00022630"/>
    </source>
</evidence>
<keyword evidence="7" id="KW-0325">Glycoprotein</keyword>
<dbReference type="SUPFAM" id="SSF52833">
    <property type="entry name" value="Thioredoxin-like"/>
    <property type="match status" value="1"/>
</dbReference>
<dbReference type="Pfam" id="PF00085">
    <property type="entry name" value="Thioredoxin"/>
    <property type="match status" value="1"/>
</dbReference>
<dbReference type="InterPro" id="IPR017905">
    <property type="entry name" value="ERV/ALR_sulphydryl_oxidase"/>
</dbReference>
<dbReference type="CDD" id="cd02961">
    <property type="entry name" value="PDI_a_family"/>
    <property type="match status" value="1"/>
</dbReference>
<name>A0A0A7CN51_ACHHY</name>
<dbReference type="GO" id="GO:0005615">
    <property type="term" value="C:extracellular space"/>
    <property type="evidence" value="ECO:0007669"/>
    <property type="project" value="TreeGrafter"/>
</dbReference>
<evidence type="ECO:0000256" key="7">
    <source>
        <dbReference type="ARBA" id="ARBA00023180"/>
    </source>
</evidence>
<evidence type="ECO:0000313" key="12">
    <source>
        <dbReference type="EMBL" id="AIG56327.1"/>
    </source>
</evidence>
<dbReference type="PANTHER" id="PTHR22897:SF8">
    <property type="entry name" value="SULFHYDRYL OXIDASE"/>
    <property type="match status" value="1"/>
</dbReference>
<gene>
    <name evidence="13" type="ORF">ACHHYP_12483</name>
</gene>
<keyword evidence="4 8" id="KW-0274">FAD</keyword>
<dbReference type="InterPro" id="IPR013766">
    <property type="entry name" value="Thioredoxin_domain"/>
</dbReference>
<dbReference type="AlphaFoldDB" id="A0A0A7CN51"/>
<evidence type="ECO:0000256" key="8">
    <source>
        <dbReference type="RuleBase" id="RU371123"/>
    </source>
</evidence>
<dbReference type="GO" id="GO:0016971">
    <property type="term" value="F:flavin-dependent sulfhydryl oxidase activity"/>
    <property type="evidence" value="ECO:0007669"/>
    <property type="project" value="InterPro"/>
</dbReference>
<evidence type="ECO:0000313" key="13">
    <source>
        <dbReference type="EMBL" id="OQR84947.1"/>
    </source>
</evidence>
<keyword evidence="6" id="KW-1015">Disulfide bond</keyword>
<feature type="domain" description="ERV/ALR sulfhydryl oxidase" evidence="10">
    <location>
        <begin position="242"/>
        <end position="349"/>
    </location>
</feature>
<dbReference type="InterPro" id="IPR036249">
    <property type="entry name" value="Thioredoxin-like_sf"/>
</dbReference>
<evidence type="ECO:0000256" key="9">
    <source>
        <dbReference type="SAM" id="SignalP"/>
    </source>
</evidence>
<protein>
    <recommendedName>
        <fullName evidence="8">Sulfhydryl oxidase</fullName>
        <ecNumber evidence="8">1.8.3.2</ecNumber>
    </recommendedName>
</protein>
<keyword evidence="5 8" id="KW-0560">Oxidoreductase</keyword>
<comment type="catalytic activity">
    <reaction evidence="8">
        <text>2 R'C(R)SH + O2 = R'C(R)S-S(R)CR' + H2O2</text>
        <dbReference type="Rhea" id="RHEA:17357"/>
        <dbReference type="ChEBI" id="CHEBI:15379"/>
        <dbReference type="ChEBI" id="CHEBI:16240"/>
        <dbReference type="ChEBI" id="CHEBI:16520"/>
        <dbReference type="ChEBI" id="CHEBI:17412"/>
        <dbReference type="EC" id="1.8.3.2"/>
    </reaction>
</comment>
<dbReference type="GO" id="GO:0000139">
    <property type="term" value="C:Golgi membrane"/>
    <property type="evidence" value="ECO:0007669"/>
    <property type="project" value="TreeGrafter"/>
</dbReference>
<dbReference type="PROSITE" id="PS51324">
    <property type="entry name" value="ERV_ALR"/>
    <property type="match status" value="1"/>
</dbReference>
<dbReference type="EC" id="1.8.3.2" evidence="8"/>
<dbReference type="InterPro" id="IPR036774">
    <property type="entry name" value="ERV/ALR_sulphydryl_oxid_sf"/>
</dbReference>
<dbReference type="Gene3D" id="1.20.120.310">
    <property type="entry name" value="ERV/ALR sulfhydryl oxidase domain"/>
    <property type="match status" value="1"/>
</dbReference>
<proteinExistence type="predicted"/>
<evidence type="ECO:0000256" key="1">
    <source>
        <dbReference type="ARBA" id="ARBA00001974"/>
    </source>
</evidence>
<dbReference type="Gene3D" id="3.40.30.10">
    <property type="entry name" value="Glutaredoxin"/>
    <property type="match status" value="1"/>
</dbReference>
<keyword evidence="2 8" id="KW-0285">Flavoprotein</keyword>
<evidence type="ECO:0000256" key="4">
    <source>
        <dbReference type="ARBA" id="ARBA00022827"/>
    </source>
</evidence>
<dbReference type="GO" id="GO:0006457">
    <property type="term" value="P:protein folding"/>
    <property type="evidence" value="ECO:0007669"/>
    <property type="project" value="TreeGrafter"/>
</dbReference>
<organism evidence="12">
    <name type="scientific">Achlya hypogyna</name>
    <name type="common">Oomycete</name>
    <name type="synonym">Protoachlya hypogyna</name>
    <dbReference type="NCBI Taxonomy" id="1202772"/>
    <lineage>
        <taxon>Eukaryota</taxon>
        <taxon>Sar</taxon>
        <taxon>Stramenopiles</taxon>
        <taxon>Oomycota</taxon>
        <taxon>Saprolegniomycetes</taxon>
        <taxon>Saprolegniales</taxon>
        <taxon>Achlyaceae</taxon>
        <taxon>Achlya</taxon>
    </lineage>
</organism>
<dbReference type="OrthoDB" id="72053at2759"/>
<dbReference type="InterPro" id="IPR039798">
    <property type="entry name" value="Sulfhydryl_oxidase"/>
</dbReference>
<evidence type="ECO:0000259" key="11">
    <source>
        <dbReference type="PROSITE" id="PS51352"/>
    </source>
</evidence>
<evidence type="ECO:0000313" key="14">
    <source>
        <dbReference type="Proteomes" id="UP000243579"/>
    </source>
</evidence>
<accession>A0A0A7CN51</accession>
<evidence type="ECO:0000256" key="6">
    <source>
        <dbReference type="ARBA" id="ARBA00023157"/>
    </source>
</evidence>